<dbReference type="SMART" id="SM00142">
    <property type="entry name" value="PI3K_C2"/>
    <property type="match status" value="1"/>
</dbReference>
<dbReference type="Pfam" id="PF02192">
    <property type="entry name" value="PI3K_p85B"/>
    <property type="match status" value="1"/>
</dbReference>
<protein>
    <recommendedName>
        <fullName evidence="2">phosphatidylinositol-4,5-bisphosphate 3-kinase</fullName>
        <ecNumber evidence="2">2.7.1.153</ecNumber>
    </recommendedName>
</protein>
<dbReference type="FunFam" id="3.10.20.90:FF:000055">
    <property type="entry name" value="Phosphatidylinositol 4,5-bisphosphate 3-kinase catalytic subunit"/>
    <property type="match status" value="1"/>
</dbReference>
<dbReference type="Proteomes" id="UP001318040">
    <property type="component" value="Unplaced"/>
</dbReference>
<dbReference type="CTD" id="5290"/>
<feature type="domain" description="PI3K-ABD" evidence="7">
    <location>
        <begin position="16"/>
        <end position="105"/>
    </location>
</feature>
<dbReference type="GO" id="GO:0005737">
    <property type="term" value="C:cytoplasm"/>
    <property type="evidence" value="ECO:0007669"/>
    <property type="project" value="TreeGrafter"/>
</dbReference>
<dbReference type="PANTHER" id="PTHR10048:SF111">
    <property type="entry name" value="PHOSPHATIDYLINOSITOL 3-KINASE AGE-1"/>
    <property type="match status" value="1"/>
</dbReference>
<dbReference type="FunFam" id="1.25.40.70:FF:000001">
    <property type="entry name" value="Phosphatidylinositol 4,5-bisphosphate 3-kinase catalytic subunit"/>
    <property type="match status" value="1"/>
</dbReference>
<dbReference type="SUPFAM" id="SSF48371">
    <property type="entry name" value="ARM repeat"/>
    <property type="match status" value="1"/>
</dbReference>
<evidence type="ECO:0000259" key="10">
    <source>
        <dbReference type="PROSITE" id="PS51547"/>
    </source>
</evidence>
<evidence type="ECO:0000256" key="3">
    <source>
        <dbReference type="ARBA" id="ARBA00022741"/>
    </source>
</evidence>
<dbReference type="GO" id="GO:0016477">
    <property type="term" value="P:cell migration"/>
    <property type="evidence" value="ECO:0007669"/>
    <property type="project" value="TreeGrafter"/>
</dbReference>
<dbReference type="GO" id="GO:0035005">
    <property type="term" value="F:1-phosphatidylinositol-4-phosphate 3-kinase activity"/>
    <property type="evidence" value="ECO:0007669"/>
    <property type="project" value="TreeGrafter"/>
</dbReference>
<keyword evidence="4" id="KW-0067">ATP-binding</keyword>
<dbReference type="Pfam" id="PF00613">
    <property type="entry name" value="PI3Ka"/>
    <property type="match status" value="1"/>
</dbReference>
<evidence type="ECO:0000256" key="5">
    <source>
        <dbReference type="ARBA" id="ARBA00023981"/>
    </source>
</evidence>
<organism evidence="11 12">
    <name type="scientific">Petromyzon marinus</name>
    <name type="common">Sea lamprey</name>
    <dbReference type="NCBI Taxonomy" id="7757"/>
    <lineage>
        <taxon>Eukaryota</taxon>
        <taxon>Metazoa</taxon>
        <taxon>Chordata</taxon>
        <taxon>Craniata</taxon>
        <taxon>Vertebrata</taxon>
        <taxon>Cyclostomata</taxon>
        <taxon>Hyperoartia</taxon>
        <taxon>Petromyzontiformes</taxon>
        <taxon>Petromyzontidae</taxon>
        <taxon>Petromyzon</taxon>
    </lineage>
</organism>
<dbReference type="InterPro" id="IPR003113">
    <property type="entry name" value="PI3K_ABD"/>
</dbReference>
<dbReference type="GO" id="GO:0005524">
    <property type="term" value="F:ATP binding"/>
    <property type="evidence" value="ECO:0007669"/>
    <property type="project" value="UniProtKB-KW"/>
</dbReference>
<dbReference type="SMART" id="SM00144">
    <property type="entry name" value="PI3K_rbd"/>
    <property type="match status" value="1"/>
</dbReference>
<evidence type="ECO:0000256" key="2">
    <source>
        <dbReference type="ARBA" id="ARBA00012010"/>
    </source>
</evidence>
<dbReference type="SMART" id="SM00143">
    <property type="entry name" value="PI3K_p85B"/>
    <property type="match status" value="1"/>
</dbReference>
<dbReference type="InterPro" id="IPR001263">
    <property type="entry name" value="PI3K_accessory_dom"/>
</dbReference>
<keyword evidence="11" id="KW-1185">Reference proteome</keyword>
<name>A0AAJ7WKG1_PETMA</name>
<dbReference type="KEGG" id="pmrn:116938000"/>
<dbReference type="SUPFAM" id="SSF54236">
    <property type="entry name" value="Ubiquitin-like"/>
    <property type="match status" value="1"/>
</dbReference>
<evidence type="ECO:0000259" key="9">
    <source>
        <dbReference type="PROSITE" id="PS51546"/>
    </source>
</evidence>
<dbReference type="GO" id="GO:0005944">
    <property type="term" value="C:phosphatidylinositol 3-kinase complex, class IB"/>
    <property type="evidence" value="ECO:0007669"/>
    <property type="project" value="TreeGrafter"/>
</dbReference>
<dbReference type="FunFam" id="3.10.20.90:FF:000593">
    <property type="entry name" value="Zgc:158659"/>
    <property type="match status" value="1"/>
</dbReference>
<dbReference type="GO" id="GO:0046934">
    <property type="term" value="F:1-phosphatidylinositol-4,5-bisphosphate 3-kinase activity"/>
    <property type="evidence" value="ECO:0007669"/>
    <property type="project" value="UniProtKB-EC"/>
</dbReference>
<accession>A0AAJ7WKG1</accession>
<reference evidence="12" key="1">
    <citation type="submission" date="2025-08" db="UniProtKB">
        <authorList>
            <consortium name="RefSeq"/>
        </authorList>
    </citation>
    <scope>IDENTIFICATION</scope>
    <source>
        <tissue evidence="12">Sperm</tissue>
    </source>
</reference>
<dbReference type="PROSITE" id="PS51547">
    <property type="entry name" value="C2_PI3K"/>
    <property type="match status" value="1"/>
</dbReference>
<feature type="non-terminal residue" evidence="12">
    <location>
        <position position="742"/>
    </location>
</feature>
<dbReference type="CDD" id="cd08398">
    <property type="entry name" value="C2_PI3K_class_I_alpha"/>
    <property type="match status" value="1"/>
</dbReference>
<dbReference type="SMART" id="SM00145">
    <property type="entry name" value="PI3Ka"/>
    <property type="match status" value="1"/>
</dbReference>
<dbReference type="GO" id="GO:0016303">
    <property type="term" value="F:1-phosphatidylinositol-3-kinase activity"/>
    <property type="evidence" value="ECO:0007669"/>
    <property type="project" value="TreeGrafter"/>
</dbReference>
<comment type="catalytic activity">
    <reaction evidence="5">
        <text>a 1,2-diacyl-sn-glycero-3-phospho-(1D-myo-inositol-4,5-bisphosphate) + ATP = a 1,2-diacyl-sn-glycero-3-phospho-(1D-myo-inositol-3,4,5-trisphosphate) + ADP + H(+)</text>
        <dbReference type="Rhea" id="RHEA:21292"/>
        <dbReference type="ChEBI" id="CHEBI:15378"/>
        <dbReference type="ChEBI" id="CHEBI:30616"/>
        <dbReference type="ChEBI" id="CHEBI:57836"/>
        <dbReference type="ChEBI" id="CHEBI:58456"/>
        <dbReference type="ChEBI" id="CHEBI:456216"/>
        <dbReference type="EC" id="2.7.1.153"/>
    </reaction>
    <physiologicalReaction direction="left-to-right" evidence="5">
        <dbReference type="Rhea" id="RHEA:21293"/>
    </physiologicalReaction>
</comment>
<dbReference type="PANTHER" id="PTHR10048">
    <property type="entry name" value="PHOSPHATIDYLINOSITOL KINASE"/>
    <property type="match status" value="1"/>
</dbReference>
<feature type="domain" description="C2 PI3K-type" evidence="10">
    <location>
        <begin position="338"/>
        <end position="495"/>
    </location>
</feature>
<feature type="domain" description="PI3K-RBD" evidence="9">
    <location>
        <begin position="187"/>
        <end position="289"/>
    </location>
</feature>
<dbReference type="Pfam" id="PF00792">
    <property type="entry name" value="PI3K_C2"/>
    <property type="match status" value="1"/>
</dbReference>
<dbReference type="PROSITE" id="PS51545">
    <property type="entry name" value="PIK_HELICAL"/>
    <property type="match status" value="1"/>
</dbReference>
<dbReference type="EC" id="2.7.1.153" evidence="2"/>
<dbReference type="Pfam" id="PF00794">
    <property type="entry name" value="PI3K_rbd"/>
    <property type="match status" value="1"/>
</dbReference>
<proteinExistence type="inferred from homology"/>
<dbReference type="InterPro" id="IPR002420">
    <property type="entry name" value="PI3K-type_C2_dom"/>
</dbReference>
<dbReference type="Gene3D" id="1.25.40.70">
    <property type="entry name" value="Phosphatidylinositol 3-kinase, accessory domain (PIK)"/>
    <property type="match status" value="1"/>
</dbReference>
<evidence type="ECO:0000256" key="1">
    <source>
        <dbReference type="ARBA" id="ARBA00004805"/>
    </source>
</evidence>
<dbReference type="InterPro" id="IPR000341">
    <property type="entry name" value="PI3K_Ras-bd_dom"/>
</dbReference>
<evidence type="ECO:0000259" key="8">
    <source>
        <dbReference type="PROSITE" id="PS51545"/>
    </source>
</evidence>
<dbReference type="InterPro" id="IPR016024">
    <property type="entry name" value="ARM-type_fold"/>
</dbReference>
<comment type="similarity">
    <text evidence="6">Belongs to the PI3/PI4-kinase family.</text>
</comment>
<dbReference type="InterPro" id="IPR042236">
    <property type="entry name" value="PI3K_accessory_sf"/>
</dbReference>
<dbReference type="CDD" id="cd00872">
    <property type="entry name" value="PI3Ka_I"/>
    <property type="match status" value="1"/>
</dbReference>
<dbReference type="Gene3D" id="2.60.40.150">
    <property type="entry name" value="C2 domain"/>
    <property type="match status" value="1"/>
</dbReference>
<dbReference type="GO" id="GO:0048015">
    <property type="term" value="P:phosphatidylinositol-mediated signaling"/>
    <property type="evidence" value="ECO:0007669"/>
    <property type="project" value="TreeGrafter"/>
</dbReference>
<sequence length="742" mass="84574">MPPRPSSGELWGLHLMPPRIVVDCLLPNGMMVALECLREATLAAIKRDLFREARKHPLHSLLQDESTYIFVGVTQEAEREDFYDESRRLCDLRLFQAILKVVEPVGNREEKMLNREIGFAIGMPVCEFDLVKDPEVQEFRRNVLSVCKRAVDARDANGAHSLALYVYPPNVESSPELPAHVLSRLDKSHIIIVIWVIVSPSNDKQKYTVKVAHDHTPEQVIAEAIRKKTRSMSLSSEQLRLCVQEYQGKYILKVCGCDEYLLEKFPLSQYKYIRSCLSISRMPHLMLMTKDSLYNQLPRNGFTVPSYARRVSTATVGGYMNGDGGGGGGGPSKPLWCVTSLLRLRILCATYVNVNIRDTDKIYVKTGVFHGGEPLCDNVNTQRVPCSNPLWNEWLTYDVGIVDLPRAARLCLSICSVKGRKGAKEEHYPLAWGNVNLFDYNDVLASGKQALHLWPLPHGMEDLLNPIGITGNNPYKETPCLEVEFEWFGGAVRFPGVEGLEDHGRRILQPETAGGTLGSKASGGRWPRDCELPDSDREQIKGICNRDPLSDITEQEKDLLWRYRQHYLNFPEVLSKLLLAVKWSSREDVVQMYSLLKDWPLVRPELALELLDCNYPDPRVRDFAVKCLEAGLTDDKLSQYLIQLVQVLKYEQYLDNPLARFLLRKALTNQRIGHFFFWHLKSEMHNKTVSQRFGLLLEAYCRACGMYLKHLNRQVEAMDKLTNLTDILKQEKRDETQKVPAA</sequence>
<feature type="domain" description="PIK helical" evidence="8">
    <location>
        <begin position="527"/>
        <end position="703"/>
    </location>
</feature>
<dbReference type="GO" id="GO:0005886">
    <property type="term" value="C:plasma membrane"/>
    <property type="evidence" value="ECO:0007669"/>
    <property type="project" value="TreeGrafter"/>
</dbReference>
<evidence type="ECO:0000256" key="4">
    <source>
        <dbReference type="ARBA" id="ARBA00022840"/>
    </source>
</evidence>
<dbReference type="RefSeq" id="XP_032801051.1">
    <property type="nucleotide sequence ID" value="XM_032945160.1"/>
</dbReference>
<dbReference type="PROSITE" id="PS51546">
    <property type="entry name" value="PI3K_RBD"/>
    <property type="match status" value="1"/>
</dbReference>
<dbReference type="InterPro" id="IPR015433">
    <property type="entry name" value="PI3/4_kinase"/>
</dbReference>
<evidence type="ECO:0000259" key="7">
    <source>
        <dbReference type="PROSITE" id="PS51544"/>
    </source>
</evidence>
<dbReference type="SUPFAM" id="SSF49562">
    <property type="entry name" value="C2 domain (Calcium/lipid-binding domain, CaLB)"/>
    <property type="match status" value="1"/>
</dbReference>
<dbReference type="PROSITE" id="PS51544">
    <property type="entry name" value="PI3K_ABD"/>
    <property type="match status" value="1"/>
</dbReference>
<comment type="pathway">
    <text evidence="1">Phospholipid metabolism; phosphatidylinositol phosphate biosynthesis.</text>
</comment>
<dbReference type="Gene3D" id="3.10.20.90">
    <property type="entry name" value="Phosphatidylinositol 3-kinase Catalytic Subunit, Chain A, domain 1"/>
    <property type="match status" value="2"/>
</dbReference>
<evidence type="ECO:0000313" key="11">
    <source>
        <dbReference type="Proteomes" id="UP001318040"/>
    </source>
</evidence>
<dbReference type="FunFam" id="2.60.40.150:FF:000041">
    <property type="entry name" value="Phosphatidylinositol 4,5-bisphosphate 3-kinase catalytic subunit"/>
    <property type="match status" value="1"/>
</dbReference>
<dbReference type="AlphaFoldDB" id="A0AAJ7WKG1"/>
<dbReference type="GO" id="GO:0005943">
    <property type="term" value="C:phosphatidylinositol 3-kinase complex, class IA"/>
    <property type="evidence" value="ECO:0007669"/>
    <property type="project" value="TreeGrafter"/>
</dbReference>
<evidence type="ECO:0000313" key="12">
    <source>
        <dbReference type="RefSeq" id="XP_032801051.1"/>
    </source>
</evidence>
<dbReference type="InterPro" id="IPR029071">
    <property type="entry name" value="Ubiquitin-like_domsf"/>
</dbReference>
<gene>
    <name evidence="12" type="primary">PIK3CA</name>
</gene>
<keyword evidence="3" id="KW-0547">Nucleotide-binding</keyword>
<dbReference type="InterPro" id="IPR035892">
    <property type="entry name" value="C2_domain_sf"/>
</dbReference>
<dbReference type="GO" id="GO:0043491">
    <property type="term" value="P:phosphatidylinositol 3-kinase/protein kinase B signal transduction"/>
    <property type="evidence" value="ECO:0007669"/>
    <property type="project" value="TreeGrafter"/>
</dbReference>
<evidence type="ECO:0000256" key="6">
    <source>
        <dbReference type="PROSITE-ProRule" id="PRU00880"/>
    </source>
</evidence>